<keyword evidence="6" id="KW-0406">Ion transport</keyword>
<keyword evidence="4 6" id="KW-0472">Membrane</keyword>
<reference evidence="8" key="1">
    <citation type="journal article" date="2011" name="Genome Res.">
        <title>Deep small RNA sequencing from the nematode Ascaris reveals conservation, functional diversification, and novel developmental profiles.</title>
        <authorList>
            <person name="Wang J."/>
            <person name="Czech B."/>
            <person name="Crunk A."/>
            <person name="Wallace A."/>
            <person name="Mitreva M."/>
            <person name="Hannon G.J."/>
            <person name="Davis R.E."/>
        </authorList>
    </citation>
    <scope>NUCLEOTIDE SEQUENCE</scope>
</reference>
<keyword evidence="6" id="KW-1003">Cell membrane</keyword>
<sequence>MERLDSSQKMTVTYTLEVSQARFWGFPKLLARWRGSIYRLMYREMCAFLIAYYIVAFVYRYLAPSNLQRRFEHLAIYCKEFTAVVPITFLMGFYVAFVVGRWWQQYLAIPWPDRIAMQISVYVHGVDERGRLIRRALARYLNLLAVLTFQSTSTVIKKRFPTIDHLVDAGLLTADERADLEAVVSPHGIWWIPAQWFAQLALIARKEGRIFDDMHLKSLIDDLMEFRGQCGLIWSYDWISVPLVYTQVVTIAVYSFFASCLFGRQYLLYDTKVHERHEVDYYVPIFTIFQFLFYVGWLKVAESMICPFGEDDDDFDMNWLVDRNVQVSYVIVDQMHRKSPKLSRDMFWDNLEPEMPYTQAAASYRKDPFFGSTTAMNISDRQAVWDMQSDQMPTISEEGGTDRPSSTISKRRKFSTECDRRRWQRREIERGSQCELNEECEEDEEEEEQDEDSDDEEDNSSASRQFEAKEREKRGLTALALGYSRQALGSKLSLSSHTIKTATRRSRSPNVSHKNSTPLHGLKQRVSCPPRSCSPNDEVAIPVEVDVPPMVVEESEHDSSNESLDRKSSKQKLECCEEKDIEAENAIESSKITSSCSTDDNTFDSGIDRAVQSISDSSTMWKIGI</sequence>
<comment type="function">
    <text evidence="6">Forms chloride channels.</text>
</comment>
<evidence type="ECO:0000256" key="5">
    <source>
        <dbReference type="ARBA" id="ARBA00034769"/>
    </source>
</evidence>
<comment type="similarity">
    <text evidence="5 6">Belongs to the anion channel-forming bestrophin (TC 1.A.46) family. Calcium-sensitive chloride channel subfamily.</text>
</comment>
<feature type="transmembrane region" description="Helical" evidence="6">
    <location>
        <begin position="81"/>
        <end position="103"/>
    </location>
</feature>
<comment type="subcellular location">
    <subcellularLocation>
        <location evidence="6">Cell membrane</location>
        <topology evidence="6">Multi-pass membrane protein</topology>
    </subcellularLocation>
    <subcellularLocation>
        <location evidence="1">Membrane</location>
    </subcellularLocation>
</comment>
<proteinExistence type="evidence at transcript level"/>
<name>F1KW60_ASCSU</name>
<dbReference type="EMBL" id="JI166885">
    <property type="protein sequence ID" value="ADY42114.1"/>
    <property type="molecule type" value="mRNA"/>
</dbReference>
<feature type="transmembrane region" description="Helical" evidence="6">
    <location>
        <begin position="40"/>
        <end position="61"/>
    </location>
</feature>
<evidence type="ECO:0000256" key="7">
    <source>
        <dbReference type="SAM" id="MobiDB-lite"/>
    </source>
</evidence>
<feature type="transmembrane region" description="Helical" evidence="6">
    <location>
        <begin position="244"/>
        <end position="267"/>
    </location>
</feature>
<keyword evidence="2 6" id="KW-0812">Transmembrane</keyword>
<evidence type="ECO:0000256" key="2">
    <source>
        <dbReference type="ARBA" id="ARBA00022692"/>
    </source>
</evidence>
<dbReference type="GO" id="GO:0005254">
    <property type="term" value="F:chloride channel activity"/>
    <property type="evidence" value="ECO:0007669"/>
    <property type="project" value="UniProtKB-KW"/>
</dbReference>
<feature type="compositionally biased region" description="Acidic residues" evidence="7">
    <location>
        <begin position="436"/>
        <end position="459"/>
    </location>
</feature>
<dbReference type="Pfam" id="PF01062">
    <property type="entry name" value="Bestrophin"/>
    <property type="match status" value="1"/>
</dbReference>
<keyword evidence="6" id="KW-0869">Chloride channel</keyword>
<evidence type="ECO:0000256" key="1">
    <source>
        <dbReference type="ARBA" id="ARBA00004370"/>
    </source>
</evidence>
<protein>
    <recommendedName>
        <fullName evidence="6">Bestrophin homolog</fullName>
    </recommendedName>
</protein>
<dbReference type="InterPro" id="IPR000615">
    <property type="entry name" value="Bestrophin"/>
</dbReference>
<keyword evidence="6" id="KW-0407">Ion channel</keyword>
<dbReference type="InterPro" id="IPR021134">
    <property type="entry name" value="Bestrophin-like"/>
</dbReference>
<keyword evidence="6" id="KW-0813">Transport</keyword>
<dbReference type="AlphaFoldDB" id="F1KW60"/>
<keyword evidence="6" id="KW-0868">Chloride</keyword>
<evidence type="ECO:0000256" key="3">
    <source>
        <dbReference type="ARBA" id="ARBA00022989"/>
    </source>
</evidence>
<feature type="compositionally biased region" description="Polar residues" evidence="7">
    <location>
        <begin position="508"/>
        <end position="518"/>
    </location>
</feature>
<evidence type="ECO:0000256" key="6">
    <source>
        <dbReference type="RuleBase" id="RU363126"/>
    </source>
</evidence>
<feature type="transmembrane region" description="Helical" evidence="6">
    <location>
        <begin position="279"/>
        <end position="297"/>
    </location>
</feature>
<dbReference type="PANTHER" id="PTHR10736:SF0">
    <property type="entry name" value="BESTROPHIN HOMOLOG"/>
    <property type="match status" value="1"/>
</dbReference>
<feature type="region of interest" description="Disordered" evidence="7">
    <location>
        <begin position="433"/>
        <end position="473"/>
    </location>
</feature>
<feature type="region of interest" description="Disordered" evidence="7">
    <location>
        <begin position="495"/>
        <end position="533"/>
    </location>
</feature>
<dbReference type="GO" id="GO:0034707">
    <property type="term" value="C:chloride channel complex"/>
    <property type="evidence" value="ECO:0007669"/>
    <property type="project" value="UniProtKB-KW"/>
</dbReference>
<keyword evidence="3 6" id="KW-1133">Transmembrane helix</keyword>
<dbReference type="GO" id="GO:0005886">
    <property type="term" value="C:plasma membrane"/>
    <property type="evidence" value="ECO:0007669"/>
    <property type="project" value="UniProtKB-SubCell"/>
</dbReference>
<dbReference type="PANTHER" id="PTHR10736">
    <property type="entry name" value="BESTROPHIN"/>
    <property type="match status" value="1"/>
</dbReference>
<accession>F1KW60</accession>
<evidence type="ECO:0000256" key="4">
    <source>
        <dbReference type="ARBA" id="ARBA00023136"/>
    </source>
</evidence>
<evidence type="ECO:0000313" key="8">
    <source>
        <dbReference type="EMBL" id="ADY42114.1"/>
    </source>
</evidence>
<organism evidence="8">
    <name type="scientific">Ascaris suum</name>
    <name type="common">Pig roundworm</name>
    <name type="synonym">Ascaris lumbricoides</name>
    <dbReference type="NCBI Taxonomy" id="6253"/>
    <lineage>
        <taxon>Eukaryota</taxon>
        <taxon>Metazoa</taxon>
        <taxon>Ecdysozoa</taxon>
        <taxon>Nematoda</taxon>
        <taxon>Chromadorea</taxon>
        <taxon>Rhabditida</taxon>
        <taxon>Spirurina</taxon>
        <taxon>Ascaridomorpha</taxon>
        <taxon>Ascaridoidea</taxon>
        <taxon>Ascarididae</taxon>
        <taxon>Ascaris</taxon>
    </lineage>
</organism>
<feature type="region of interest" description="Disordered" evidence="7">
    <location>
        <begin position="393"/>
        <end position="414"/>
    </location>
</feature>